<dbReference type="KEGG" id="est:DN752_11380"/>
<evidence type="ECO:0000313" key="6">
    <source>
        <dbReference type="Proteomes" id="UP000248688"/>
    </source>
</evidence>
<proteinExistence type="predicted"/>
<organism evidence="5 6">
    <name type="scientific">Echinicola strongylocentroti</name>
    <dbReference type="NCBI Taxonomy" id="1795355"/>
    <lineage>
        <taxon>Bacteria</taxon>
        <taxon>Pseudomonadati</taxon>
        <taxon>Bacteroidota</taxon>
        <taxon>Cytophagia</taxon>
        <taxon>Cytophagales</taxon>
        <taxon>Cyclobacteriaceae</taxon>
        <taxon>Echinicola</taxon>
    </lineage>
</organism>
<evidence type="ECO:0000256" key="2">
    <source>
        <dbReference type="ARBA" id="ARBA00023125"/>
    </source>
</evidence>
<dbReference type="EMBL" id="CP030041">
    <property type="protein sequence ID" value="AWW33144.1"/>
    <property type="molecule type" value="Genomic_DNA"/>
</dbReference>
<reference evidence="5 6" key="1">
    <citation type="submission" date="2018-06" db="EMBL/GenBank/DDBJ databases">
        <title>Echinicola strongylocentroti sp. nov., isolated from a sea urchin Strongylocentrotus intermedius.</title>
        <authorList>
            <person name="Bae S.S."/>
        </authorList>
    </citation>
    <scope>NUCLEOTIDE SEQUENCE [LARGE SCALE GENOMIC DNA]</scope>
    <source>
        <strain evidence="5 6">MEBiC08714</strain>
    </source>
</reference>
<keyword evidence="1" id="KW-0805">Transcription regulation</keyword>
<dbReference type="OrthoDB" id="769662at2"/>
<dbReference type="Pfam" id="PF01638">
    <property type="entry name" value="HxlR"/>
    <property type="match status" value="1"/>
</dbReference>
<protein>
    <submittedName>
        <fullName evidence="5">Transcriptional regulator</fullName>
    </submittedName>
</protein>
<dbReference type="InterPro" id="IPR036388">
    <property type="entry name" value="WH-like_DNA-bd_sf"/>
</dbReference>
<gene>
    <name evidence="5" type="ORF">DN752_11380</name>
</gene>
<evidence type="ECO:0000313" key="5">
    <source>
        <dbReference type="EMBL" id="AWW33144.1"/>
    </source>
</evidence>
<evidence type="ECO:0000256" key="1">
    <source>
        <dbReference type="ARBA" id="ARBA00023015"/>
    </source>
</evidence>
<dbReference type="PANTHER" id="PTHR33204">
    <property type="entry name" value="TRANSCRIPTIONAL REGULATOR, MARR FAMILY"/>
    <property type="match status" value="1"/>
</dbReference>
<dbReference type="GO" id="GO:0003677">
    <property type="term" value="F:DNA binding"/>
    <property type="evidence" value="ECO:0007669"/>
    <property type="project" value="UniProtKB-KW"/>
</dbReference>
<dbReference type="PROSITE" id="PS51118">
    <property type="entry name" value="HTH_HXLR"/>
    <property type="match status" value="1"/>
</dbReference>
<sequence length="122" mass="13977">MDTSTTKGQEKVHICSGEFVVAVRDTLNVISGKWKLPIIGSLCYGKKRFKDLENDIPKITPRMLSKELKELELNSIVTRTVYDTTPVTVEYELTPSGRKIRELLDAMVKWGLQHREEVMKPE</sequence>
<dbReference type="InterPro" id="IPR002577">
    <property type="entry name" value="HTH_HxlR"/>
</dbReference>
<dbReference type="InterPro" id="IPR036390">
    <property type="entry name" value="WH_DNA-bd_sf"/>
</dbReference>
<name>A0A2Z4IQP9_9BACT</name>
<evidence type="ECO:0000259" key="4">
    <source>
        <dbReference type="PROSITE" id="PS51118"/>
    </source>
</evidence>
<keyword evidence="3" id="KW-0804">Transcription</keyword>
<dbReference type="Proteomes" id="UP000248688">
    <property type="component" value="Chromosome"/>
</dbReference>
<dbReference type="AlphaFoldDB" id="A0A2Z4IQP9"/>
<accession>A0A2Z4IQP9</accession>
<dbReference type="RefSeq" id="WP_112786511.1">
    <property type="nucleotide sequence ID" value="NZ_CP030041.1"/>
</dbReference>
<dbReference type="SUPFAM" id="SSF46785">
    <property type="entry name" value="Winged helix' DNA-binding domain"/>
    <property type="match status" value="1"/>
</dbReference>
<dbReference type="Gene3D" id="1.10.10.10">
    <property type="entry name" value="Winged helix-like DNA-binding domain superfamily/Winged helix DNA-binding domain"/>
    <property type="match status" value="1"/>
</dbReference>
<keyword evidence="2" id="KW-0238">DNA-binding</keyword>
<evidence type="ECO:0000256" key="3">
    <source>
        <dbReference type="ARBA" id="ARBA00023163"/>
    </source>
</evidence>
<keyword evidence="6" id="KW-1185">Reference proteome</keyword>
<feature type="domain" description="HTH hxlR-type" evidence="4">
    <location>
        <begin position="15"/>
        <end position="119"/>
    </location>
</feature>